<organism evidence="1 2">
    <name type="scientific">Adhaeribacter rhizoryzae</name>
    <dbReference type="NCBI Taxonomy" id="2607907"/>
    <lineage>
        <taxon>Bacteria</taxon>
        <taxon>Pseudomonadati</taxon>
        <taxon>Bacteroidota</taxon>
        <taxon>Cytophagia</taxon>
        <taxon>Cytophagales</taxon>
        <taxon>Hymenobacteraceae</taxon>
        <taxon>Adhaeribacter</taxon>
    </lineage>
</organism>
<evidence type="ECO:0000313" key="1">
    <source>
        <dbReference type="EMBL" id="KAA5546728.1"/>
    </source>
</evidence>
<evidence type="ECO:0008006" key="3">
    <source>
        <dbReference type="Google" id="ProtNLM"/>
    </source>
</evidence>
<proteinExistence type="predicted"/>
<keyword evidence="2" id="KW-1185">Reference proteome</keyword>
<dbReference type="Proteomes" id="UP000323426">
    <property type="component" value="Unassembled WGS sequence"/>
</dbReference>
<evidence type="ECO:0000313" key="2">
    <source>
        <dbReference type="Proteomes" id="UP000323426"/>
    </source>
</evidence>
<protein>
    <recommendedName>
        <fullName evidence="3">Esterase-like activity of phytase family protein</fullName>
    </recommendedName>
</protein>
<reference evidence="1 2" key="1">
    <citation type="submission" date="2019-09" db="EMBL/GenBank/DDBJ databases">
        <title>Genome sequence and assembly of Adhaeribacter sp.</title>
        <authorList>
            <person name="Chhetri G."/>
        </authorList>
    </citation>
    <scope>NUCLEOTIDE SEQUENCE [LARGE SCALE GENOMIC DNA]</scope>
    <source>
        <strain evidence="1 2">DK36</strain>
    </source>
</reference>
<sequence length="262" mass="29190">MKLTTSTTNATNTTENIAIKIAALPSEIKESSGIEQAGKPGIYYTHSDANNPANIYKIDEKGNLLATITLNNAENVDWEDLARDNKGNIYIGDTGNNSNKRKVLKIYKLNPQDPDNLQEITFEYADRKNGTADKAHYEFDCEAIFWHQNKLHLVTKDREDGVQAKLYELPDKPGTYEAKLIEQYEVNQPVTSADISPDGKTLMLLSKGKIHLFHPTATGGFFGGKMQTLNLGKVGQTEGAVFTGNQELIITNEEGHLYRYSF</sequence>
<dbReference type="AlphaFoldDB" id="A0A5M6DGR3"/>
<name>A0A5M6DGR3_9BACT</name>
<gene>
    <name evidence="1" type="ORF">F0145_10335</name>
</gene>
<dbReference type="EMBL" id="VWSF01000006">
    <property type="protein sequence ID" value="KAA5546728.1"/>
    <property type="molecule type" value="Genomic_DNA"/>
</dbReference>
<dbReference type="SUPFAM" id="SSF101898">
    <property type="entry name" value="NHL repeat"/>
    <property type="match status" value="1"/>
</dbReference>
<accession>A0A5M6DGR3</accession>
<dbReference type="RefSeq" id="WP_150088329.1">
    <property type="nucleotide sequence ID" value="NZ_VWSF01000006.1"/>
</dbReference>
<comment type="caution">
    <text evidence="1">The sequence shown here is derived from an EMBL/GenBank/DDBJ whole genome shotgun (WGS) entry which is preliminary data.</text>
</comment>